<protein>
    <submittedName>
        <fullName evidence="3">Major facilitator superfamily domain containing 2B</fullName>
    </submittedName>
</protein>
<dbReference type="GO" id="GO:0046624">
    <property type="term" value="F:sphingolipid transporter activity"/>
    <property type="evidence" value="ECO:0007669"/>
    <property type="project" value="TreeGrafter"/>
</dbReference>
<dbReference type="GO" id="GO:0015293">
    <property type="term" value="F:symporter activity"/>
    <property type="evidence" value="ECO:0007669"/>
    <property type="project" value="InterPro"/>
</dbReference>
<reference evidence="3" key="1">
    <citation type="submission" date="2025-08" db="UniProtKB">
        <authorList>
            <consortium name="Ensembl"/>
        </authorList>
    </citation>
    <scope>IDENTIFICATION</scope>
</reference>
<keyword evidence="2" id="KW-1133">Transmembrane helix</keyword>
<dbReference type="Pfam" id="PF13347">
    <property type="entry name" value="MFS_2"/>
    <property type="match status" value="1"/>
</dbReference>
<dbReference type="Proteomes" id="UP000694545">
    <property type="component" value="Unplaced"/>
</dbReference>
<sequence length="116" mass="12605">MLPDLVDHFRVQHPHSTGHETIFYSSYVFFHKISAGIGLGISSLSLEFAGFQSGVCKQPQSVATMLKILIAAVPATLISTGLFILLFYPITEKTKPLGPAFAGLDKAGWSHLFGRN</sequence>
<evidence type="ECO:0000313" key="3">
    <source>
        <dbReference type="Ensembl" id="ENSVKKP00000015653.1"/>
    </source>
</evidence>
<feature type="transmembrane region" description="Helical" evidence="2">
    <location>
        <begin position="68"/>
        <end position="88"/>
    </location>
</feature>
<keyword evidence="2" id="KW-0812">Transmembrane</keyword>
<dbReference type="AlphaFoldDB" id="A0A8D2L2C8"/>
<evidence type="ECO:0000256" key="2">
    <source>
        <dbReference type="SAM" id="Phobius"/>
    </source>
</evidence>
<dbReference type="Ensembl" id="ENSVKKT00000016026.1">
    <property type="protein sequence ID" value="ENSVKKP00000015653.1"/>
    <property type="gene ID" value="ENSVKKG00000010697.1"/>
</dbReference>
<keyword evidence="4" id="KW-1185">Reference proteome</keyword>
<evidence type="ECO:0000313" key="4">
    <source>
        <dbReference type="Proteomes" id="UP000694545"/>
    </source>
</evidence>
<accession>A0A8D2L2C8</accession>
<proteinExistence type="inferred from homology"/>
<dbReference type="PANTHER" id="PTHR11328">
    <property type="entry name" value="MAJOR FACILITATOR SUPERFAMILY DOMAIN-CONTAINING PROTEIN"/>
    <property type="match status" value="1"/>
</dbReference>
<name>A0A8D2L2C8_VARKO</name>
<comment type="similarity">
    <text evidence="1">Belongs to the major facilitator superfamily.</text>
</comment>
<organism evidence="3 4">
    <name type="scientific">Varanus komodoensis</name>
    <name type="common">Komodo dragon</name>
    <dbReference type="NCBI Taxonomy" id="61221"/>
    <lineage>
        <taxon>Eukaryota</taxon>
        <taxon>Metazoa</taxon>
        <taxon>Chordata</taxon>
        <taxon>Craniata</taxon>
        <taxon>Vertebrata</taxon>
        <taxon>Euteleostomi</taxon>
        <taxon>Lepidosauria</taxon>
        <taxon>Squamata</taxon>
        <taxon>Bifurcata</taxon>
        <taxon>Unidentata</taxon>
        <taxon>Episquamata</taxon>
        <taxon>Toxicofera</taxon>
        <taxon>Anguimorpha</taxon>
        <taxon>Paleoanguimorpha</taxon>
        <taxon>Varanoidea</taxon>
        <taxon>Varanidae</taxon>
        <taxon>Varanus</taxon>
    </lineage>
</organism>
<dbReference type="InterPro" id="IPR039672">
    <property type="entry name" value="MFS_2"/>
</dbReference>
<dbReference type="PANTHER" id="PTHR11328:SF30">
    <property type="entry name" value="SPHINGOSINE-1-PHOSPHATE TRANSPORTER MFSD2B"/>
    <property type="match status" value="1"/>
</dbReference>
<dbReference type="GO" id="GO:0005886">
    <property type="term" value="C:plasma membrane"/>
    <property type="evidence" value="ECO:0007669"/>
    <property type="project" value="TreeGrafter"/>
</dbReference>
<dbReference type="GO" id="GO:0008643">
    <property type="term" value="P:carbohydrate transport"/>
    <property type="evidence" value="ECO:0007669"/>
    <property type="project" value="InterPro"/>
</dbReference>
<reference evidence="3" key="2">
    <citation type="submission" date="2025-09" db="UniProtKB">
        <authorList>
            <consortium name="Ensembl"/>
        </authorList>
    </citation>
    <scope>IDENTIFICATION</scope>
</reference>
<evidence type="ECO:0000256" key="1">
    <source>
        <dbReference type="ARBA" id="ARBA00008335"/>
    </source>
</evidence>
<keyword evidence="2" id="KW-0472">Membrane</keyword>